<dbReference type="Proteomes" id="UP000579605">
    <property type="component" value="Unassembled WGS sequence"/>
</dbReference>
<keyword evidence="3" id="KW-1185">Reference proteome</keyword>
<dbReference type="PROSITE" id="PS51318">
    <property type="entry name" value="TAT"/>
    <property type="match status" value="1"/>
</dbReference>
<dbReference type="GO" id="GO:0016985">
    <property type="term" value="F:mannan endo-1,4-beta-mannosidase activity"/>
    <property type="evidence" value="ECO:0007669"/>
    <property type="project" value="TreeGrafter"/>
</dbReference>
<dbReference type="InterPro" id="IPR006311">
    <property type="entry name" value="TAT_signal"/>
</dbReference>
<dbReference type="PANTHER" id="PTHR31451">
    <property type="match status" value="1"/>
</dbReference>
<dbReference type="PANTHER" id="PTHR31451:SF39">
    <property type="entry name" value="MANNAN ENDO-1,4-BETA-MANNOSIDASE 1"/>
    <property type="match status" value="1"/>
</dbReference>
<dbReference type="AlphaFoldDB" id="A0A852Z7C0"/>
<dbReference type="SUPFAM" id="SSF51445">
    <property type="entry name" value="(Trans)glycosidases"/>
    <property type="match status" value="1"/>
</dbReference>
<accession>A0A852Z7C0</accession>
<proteinExistence type="predicted"/>
<dbReference type="EMBL" id="JACBZH010000001">
    <property type="protein sequence ID" value="NYH87772.1"/>
    <property type="molecule type" value="Genomic_DNA"/>
</dbReference>
<evidence type="ECO:0000313" key="2">
    <source>
        <dbReference type="EMBL" id="NYH87772.1"/>
    </source>
</evidence>
<organism evidence="2 3">
    <name type="scientific">Actinopolymorpha rutila</name>
    <dbReference type="NCBI Taxonomy" id="446787"/>
    <lineage>
        <taxon>Bacteria</taxon>
        <taxon>Bacillati</taxon>
        <taxon>Actinomycetota</taxon>
        <taxon>Actinomycetes</taxon>
        <taxon>Propionibacteriales</taxon>
        <taxon>Actinopolymorphaceae</taxon>
        <taxon>Actinopolymorpha</taxon>
    </lineage>
</organism>
<gene>
    <name evidence="2" type="ORF">F4554_000410</name>
</gene>
<feature type="chain" id="PRO_5032273726" description="Cellulase (Glycosyl hydrolase family 5)" evidence="1">
    <location>
        <begin position="34"/>
        <end position="369"/>
    </location>
</feature>
<evidence type="ECO:0000313" key="3">
    <source>
        <dbReference type="Proteomes" id="UP000579605"/>
    </source>
</evidence>
<comment type="caution">
    <text evidence="2">The sequence shown here is derived from an EMBL/GenBank/DDBJ whole genome shotgun (WGS) entry which is preliminary data.</text>
</comment>
<dbReference type="InterPro" id="IPR017853">
    <property type="entry name" value="GH"/>
</dbReference>
<keyword evidence="1" id="KW-0732">Signal</keyword>
<dbReference type="Gene3D" id="3.20.20.80">
    <property type="entry name" value="Glycosidases"/>
    <property type="match status" value="1"/>
</dbReference>
<reference evidence="2 3" key="1">
    <citation type="submission" date="2020-07" db="EMBL/GenBank/DDBJ databases">
        <title>Sequencing the genomes of 1000 actinobacteria strains.</title>
        <authorList>
            <person name="Klenk H.-P."/>
        </authorList>
    </citation>
    <scope>NUCLEOTIDE SEQUENCE [LARGE SCALE GENOMIC DNA]</scope>
    <source>
        <strain evidence="2 3">DSM 18448</strain>
    </source>
</reference>
<protein>
    <recommendedName>
        <fullName evidence="4">Cellulase (Glycosyl hydrolase family 5)</fullName>
    </recommendedName>
</protein>
<dbReference type="InterPro" id="IPR045053">
    <property type="entry name" value="MAN-like"/>
</dbReference>
<evidence type="ECO:0008006" key="4">
    <source>
        <dbReference type="Google" id="ProtNLM"/>
    </source>
</evidence>
<evidence type="ECO:0000256" key="1">
    <source>
        <dbReference type="SAM" id="SignalP"/>
    </source>
</evidence>
<name>A0A852Z7C0_9ACTN</name>
<feature type="signal peptide" evidence="1">
    <location>
        <begin position="1"/>
        <end position="33"/>
    </location>
</feature>
<dbReference type="RefSeq" id="WP_179785787.1">
    <property type="nucleotide sequence ID" value="NZ_BAAARR010000034.1"/>
</dbReference>
<dbReference type="GO" id="GO:0005576">
    <property type="term" value="C:extracellular region"/>
    <property type="evidence" value="ECO:0007669"/>
    <property type="project" value="UniProtKB-SubCell"/>
</dbReference>
<sequence>MKTKRRLLGRLLTAMALLTLSLPAALLPGTANAASAPGGTAAAGDFVRVCGTRLCLHGHPFEVRGATAYSHYDDPRAEVTLARRAHLNVIELVEFDTRYHDLSDTMSEATWTRVDKVVAAARAAGMHVILHFAEYGQSLAANGTTPTTVDWKSYLRFVANRVNTVTGVTYKNDPTIAMVQLYGEIDAPNFGVPTAGTTEQMTAFFARTLAQWHELAPNIPASSGGFSYLNYSNSGIDWQTIMADPNNAACGVEVNSTADRDVSVPNVSSYCKSLGKPWFLAAWSSCYNHNPWGPEDLDHFPDDATMAAHAREMKLVALGRRADGPAPAMPAIGSDFWNLGAGPVVEGTCDIGPQFPQTFAAVREPHPAG</sequence>